<keyword evidence="1" id="KW-0812">Transmembrane</keyword>
<evidence type="ECO:0000313" key="2">
    <source>
        <dbReference type="EMBL" id="OES32093.1"/>
    </source>
</evidence>
<keyword evidence="3" id="KW-1185">Reference proteome</keyword>
<evidence type="ECO:0008006" key="4">
    <source>
        <dbReference type="Google" id="ProtNLM"/>
    </source>
</evidence>
<accession>A0AB36FRW4</accession>
<evidence type="ECO:0000313" key="3">
    <source>
        <dbReference type="Proteomes" id="UP000095392"/>
    </source>
</evidence>
<protein>
    <recommendedName>
        <fullName evidence="4">Lipoprotein</fullName>
    </recommendedName>
</protein>
<proteinExistence type="predicted"/>
<dbReference type="PROSITE" id="PS51257">
    <property type="entry name" value="PROKAR_LIPOPROTEIN"/>
    <property type="match status" value="1"/>
</dbReference>
<reference evidence="2 3" key="1">
    <citation type="submission" date="2016-09" db="EMBL/GenBank/DDBJ databases">
        <title>Draft Genome Sequence of four Alteromonas macleodii strains isolated from copper coupons and grown long-term at elevated copper levels.</title>
        <authorList>
            <person name="Cusick K."/>
            <person name="Dale J."/>
            <person name="Little B."/>
            <person name="Biffinger J."/>
        </authorList>
    </citation>
    <scope>NUCLEOTIDE SEQUENCE [LARGE SCALE GENOMIC DNA]</scope>
    <source>
        <strain evidence="2 3">KCP01</strain>
    </source>
</reference>
<evidence type="ECO:0000256" key="1">
    <source>
        <dbReference type="SAM" id="Phobius"/>
    </source>
</evidence>
<organism evidence="2 3">
    <name type="scientific">Alteromonas macleodii</name>
    <name type="common">Pseudoalteromonas macleodii</name>
    <dbReference type="NCBI Taxonomy" id="28108"/>
    <lineage>
        <taxon>Bacteria</taxon>
        <taxon>Pseudomonadati</taxon>
        <taxon>Pseudomonadota</taxon>
        <taxon>Gammaproteobacteria</taxon>
        <taxon>Alteromonadales</taxon>
        <taxon>Alteromonadaceae</taxon>
        <taxon>Alteromonas/Salinimonas group</taxon>
        <taxon>Alteromonas</taxon>
    </lineage>
</organism>
<dbReference type="AlphaFoldDB" id="A0AB36FRW4"/>
<sequence length="45" mass="5161">MHGYFYRSLIKGLLIINVSCACMRFAFTSDAEKMYSNVQLANKKP</sequence>
<keyword evidence="1" id="KW-0472">Membrane</keyword>
<dbReference type="Proteomes" id="UP000095392">
    <property type="component" value="Unassembled WGS sequence"/>
</dbReference>
<feature type="transmembrane region" description="Helical" evidence="1">
    <location>
        <begin position="6"/>
        <end position="27"/>
    </location>
</feature>
<keyword evidence="1" id="KW-1133">Transmembrane helix</keyword>
<name>A0AB36FRW4_ALTMA</name>
<comment type="caution">
    <text evidence="2">The sequence shown here is derived from an EMBL/GenBank/DDBJ whole genome shotgun (WGS) entry which is preliminary data.</text>
</comment>
<dbReference type="EMBL" id="MIPY01000012">
    <property type="protein sequence ID" value="OES32093.1"/>
    <property type="molecule type" value="Genomic_DNA"/>
</dbReference>
<gene>
    <name evidence="2" type="ORF">BFV95_2102</name>
</gene>